<proteinExistence type="predicted"/>
<evidence type="ECO:0000256" key="2">
    <source>
        <dbReference type="ARBA" id="ARBA00022692"/>
    </source>
</evidence>
<comment type="subcellular location">
    <subcellularLocation>
        <location evidence="1">Membrane</location>
    </subcellularLocation>
</comment>
<name>A0A368FJC0_ANCCA</name>
<dbReference type="PROSITE" id="PS50856">
    <property type="entry name" value="AMOP"/>
    <property type="match status" value="1"/>
</dbReference>
<evidence type="ECO:0000313" key="9">
    <source>
        <dbReference type="EMBL" id="RCN30895.1"/>
    </source>
</evidence>
<evidence type="ECO:0000313" key="10">
    <source>
        <dbReference type="Proteomes" id="UP000252519"/>
    </source>
</evidence>
<feature type="signal peptide" evidence="6">
    <location>
        <begin position="1"/>
        <end position="15"/>
    </location>
</feature>
<keyword evidence="4" id="KW-1133">Transmembrane helix</keyword>
<keyword evidence="2" id="KW-0812">Transmembrane</keyword>
<evidence type="ECO:0000256" key="6">
    <source>
        <dbReference type="SAM" id="SignalP"/>
    </source>
</evidence>
<evidence type="ECO:0000256" key="4">
    <source>
        <dbReference type="ARBA" id="ARBA00022989"/>
    </source>
</evidence>
<dbReference type="InterPro" id="IPR001846">
    <property type="entry name" value="VWF_type-D"/>
</dbReference>
<keyword evidence="10" id="KW-1185">Reference proteome</keyword>
<dbReference type="Proteomes" id="UP000252519">
    <property type="component" value="Unassembled WGS sequence"/>
</dbReference>
<evidence type="ECO:0000259" key="7">
    <source>
        <dbReference type="PROSITE" id="PS50856"/>
    </source>
</evidence>
<dbReference type="InterPro" id="IPR014756">
    <property type="entry name" value="Ig_E-set"/>
</dbReference>
<evidence type="ECO:0000256" key="3">
    <source>
        <dbReference type="ARBA" id="ARBA00022729"/>
    </source>
</evidence>
<accession>A0A368FJC0</accession>
<evidence type="ECO:0000256" key="1">
    <source>
        <dbReference type="ARBA" id="ARBA00004370"/>
    </source>
</evidence>
<dbReference type="InterPro" id="IPR051495">
    <property type="entry name" value="Epithelial_Barrier/Signaling"/>
</dbReference>
<reference evidence="9 10" key="1">
    <citation type="submission" date="2014-10" db="EMBL/GenBank/DDBJ databases">
        <title>Draft genome of the hookworm Ancylostoma caninum.</title>
        <authorList>
            <person name="Mitreva M."/>
        </authorList>
    </citation>
    <scope>NUCLEOTIDE SEQUENCE [LARGE SCALE GENOMIC DNA]</scope>
    <source>
        <strain evidence="9 10">Baltimore</strain>
    </source>
</reference>
<dbReference type="SUPFAM" id="SSF81296">
    <property type="entry name" value="E set domains"/>
    <property type="match status" value="1"/>
</dbReference>
<gene>
    <name evidence="9" type="ORF">ANCCAN_23331</name>
</gene>
<evidence type="ECO:0000259" key="8">
    <source>
        <dbReference type="PROSITE" id="PS51233"/>
    </source>
</evidence>
<organism evidence="9 10">
    <name type="scientific">Ancylostoma caninum</name>
    <name type="common">Dog hookworm</name>
    <dbReference type="NCBI Taxonomy" id="29170"/>
    <lineage>
        <taxon>Eukaryota</taxon>
        <taxon>Metazoa</taxon>
        <taxon>Ecdysozoa</taxon>
        <taxon>Nematoda</taxon>
        <taxon>Chromadorea</taxon>
        <taxon>Rhabditida</taxon>
        <taxon>Rhabditina</taxon>
        <taxon>Rhabditomorpha</taxon>
        <taxon>Strongyloidea</taxon>
        <taxon>Ancylostomatidae</taxon>
        <taxon>Ancylostomatinae</taxon>
        <taxon>Ancylostoma</taxon>
    </lineage>
</organism>
<sequence length="823" mass="96146">MLWALQLFFLKSVESQLAGSLGQRNTASPPQSIEPLSNSQLIFLNTVTNVQQPGISASPDLIIGPNQSPRITHQNLRDLDWTRIDRRSEEGWWHLYPFGERYFDDELSHRPWMDKQIDLDFFLPYYGFRFNYTFIFQEGFVAFSHPWYVQPPYSFPNPHWPSKPDPSLIAVFMAEQQMQHVGDQRISNVWFRIIERPTNLIGYNNLQIDLDEKSAEPSLRQPLGVYSYEDARLLGGGWHESTSKYRPIELSQQYGNMLGGFALNVTGPCLRPNDVIKMQFDEITVDCERMDMVMARCVIPTNSVFKIGHVDVKLSVDAGKNYPWWTKFYIIQPGLARRRVNLINDPREPMNNWNFYDPQNLTLSWEWENITANTNTAVDITLWGYWEDTEGHSFKQIGYIAKRHPNNGILSFTPRNLEVDLEGDVDAWRFYQGGVIQVRAADTWLDDKGDRMHWSMPIPFGWFFYKKWEYEYGRDWALQLCQQWFDYDGRRENFVMELEPKIPCPCTLDQALLDIGRFTALPDCDMFGDHRCHYTQGAQHCVLSAASVWTGAGQTCCYDWDGWLMFSDDFEYNDQYLRFYSAGVPYRAHPFGAFPYKRPPYVPTMSNFFNDLLPYDICCKWAGHCEFYFWRRQTSTCQEYKPPTIGFVYGENHFVTYDGTRYSFHGKGFYVLSMMKSPRHDFMLQARFEQPPETLWEERVRSTVMTGLAVRDNQSSVVQVFARKDHRRWRYRTDVYVDGERIFFDMPWKKIQTFNGVEAAENNGNAKKKGSVTIRSPPRNMNQSEIEVMFASGAGLRIEESRGLLNVVVALPPSFNETDWVGT</sequence>
<dbReference type="InterPro" id="IPR005533">
    <property type="entry name" value="AMOP_dom"/>
</dbReference>
<feature type="chain" id="PRO_5016736627" evidence="6">
    <location>
        <begin position="16"/>
        <end position="823"/>
    </location>
</feature>
<keyword evidence="3 6" id="KW-0732">Signal</keyword>
<feature type="domain" description="AMOP" evidence="7">
    <location>
        <begin position="473"/>
        <end position="632"/>
    </location>
</feature>
<evidence type="ECO:0000256" key="5">
    <source>
        <dbReference type="ARBA" id="ARBA00023136"/>
    </source>
</evidence>
<dbReference type="SMART" id="SM00723">
    <property type="entry name" value="AMOP"/>
    <property type="match status" value="1"/>
</dbReference>
<feature type="domain" description="VWFD" evidence="8">
    <location>
        <begin position="644"/>
        <end position="823"/>
    </location>
</feature>
<dbReference type="PANTHER" id="PTHR13802:SF52">
    <property type="entry name" value="MUCIN-4"/>
    <property type="match status" value="1"/>
</dbReference>
<dbReference type="PROSITE" id="PS51233">
    <property type="entry name" value="VWFD"/>
    <property type="match status" value="1"/>
</dbReference>
<protein>
    <submittedName>
        <fullName evidence="9">AMOP domain protein</fullName>
    </submittedName>
</protein>
<keyword evidence="5" id="KW-0472">Membrane</keyword>
<dbReference type="Pfam" id="PF03782">
    <property type="entry name" value="AMOP"/>
    <property type="match status" value="1"/>
</dbReference>
<dbReference type="AlphaFoldDB" id="A0A368FJC0"/>
<dbReference type="EMBL" id="JOJR01001438">
    <property type="protein sequence ID" value="RCN30895.1"/>
    <property type="molecule type" value="Genomic_DNA"/>
</dbReference>
<dbReference type="PANTHER" id="PTHR13802">
    <property type="entry name" value="MUCIN 4-RELATED"/>
    <property type="match status" value="1"/>
</dbReference>
<dbReference type="GO" id="GO:0016020">
    <property type="term" value="C:membrane"/>
    <property type="evidence" value="ECO:0007669"/>
    <property type="project" value="UniProtKB-SubCell"/>
</dbReference>
<comment type="caution">
    <text evidence="9">The sequence shown here is derived from an EMBL/GenBank/DDBJ whole genome shotgun (WGS) entry which is preliminary data.</text>
</comment>
<dbReference type="OrthoDB" id="6051552at2759"/>